<accession>A0AA36GAA9</accession>
<dbReference type="EMBL" id="CATQJA010002707">
    <property type="protein sequence ID" value="CAJ0586054.1"/>
    <property type="molecule type" value="Genomic_DNA"/>
</dbReference>
<dbReference type="Proteomes" id="UP001177023">
    <property type="component" value="Unassembled WGS sequence"/>
</dbReference>
<evidence type="ECO:0000313" key="2">
    <source>
        <dbReference type="Proteomes" id="UP001177023"/>
    </source>
</evidence>
<feature type="non-terminal residue" evidence="1">
    <location>
        <position position="81"/>
    </location>
</feature>
<keyword evidence="2" id="KW-1185">Reference proteome</keyword>
<gene>
    <name evidence="1" type="ORF">MSPICULIGERA_LOCUS24062</name>
</gene>
<organism evidence="1 2">
    <name type="scientific">Mesorhabditis spiculigera</name>
    <dbReference type="NCBI Taxonomy" id="96644"/>
    <lineage>
        <taxon>Eukaryota</taxon>
        <taxon>Metazoa</taxon>
        <taxon>Ecdysozoa</taxon>
        <taxon>Nematoda</taxon>
        <taxon>Chromadorea</taxon>
        <taxon>Rhabditida</taxon>
        <taxon>Rhabditina</taxon>
        <taxon>Rhabditomorpha</taxon>
        <taxon>Rhabditoidea</taxon>
        <taxon>Rhabditidae</taxon>
        <taxon>Mesorhabditinae</taxon>
        <taxon>Mesorhabditis</taxon>
    </lineage>
</organism>
<dbReference type="AlphaFoldDB" id="A0AA36GAA9"/>
<protein>
    <submittedName>
        <fullName evidence="1">Uncharacterized protein</fullName>
    </submittedName>
</protein>
<name>A0AA36GAA9_9BILA</name>
<sequence length="81" mass="9673">MSLPWYYLEHATRRQLLKAYYWTCFLAYPAYVAVNYQRAIPTKQQVLGTRNLKEYVAPAEFKPHPQDFTPKKLYREEGDAK</sequence>
<comment type="caution">
    <text evidence="1">The sequence shown here is derived from an EMBL/GenBank/DDBJ whole genome shotgun (WGS) entry which is preliminary data.</text>
</comment>
<proteinExistence type="predicted"/>
<reference evidence="1" key="1">
    <citation type="submission" date="2023-06" db="EMBL/GenBank/DDBJ databases">
        <authorList>
            <person name="Delattre M."/>
        </authorList>
    </citation>
    <scope>NUCLEOTIDE SEQUENCE</scope>
    <source>
        <strain evidence="1">AF72</strain>
    </source>
</reference>
<evidence type="ECO:0000313" key="1">
    <source>
        <dbReference type="EMBL" id="CAJ0586054.1"/>
    </source>
</evidence>